<proteinExistence type="predicted"/>
<dbReference type="GO" id="GO:0016787">
    <property type="term" value="F:hydrolase activity"/>
    <property type="evidence" value="ECO:0007669"/>
    <property type="project" value="UniProtKB-KW"/>
</dbReference>
<evidence type="ECO:0000313" key="4">
    <source>
        <dbReference type="Proteomes" id="UP000712080"/>
    </source>
</evidence>
<dbReference type="PRINTS" id="PR00412">
    <property type="entry name" value="EPOXHYDRLASE"/>
</dbReference>
<name>A0A972JH10_9FLAO</name>
<evidence type="ECO:0000256" key="1">
    <source>
        <dbReference type="ARBA" id="ARBA00022801"/>
    </source>
</evidence>
<dbReference type="PANTHER" id="PTHR46118">
    <property type="entry name" value="PROTEIN ABHD11"/>
    <property type="match status" value="1"/>
</dbReference>
<feature type="domain" description="AB hydrolase-1" evidence="2">
    <location>
        <begin position="13"/>
        <end position="110"/>
    </location>
</feature>
<evidence type="ECO:0000259" key="2">
    <source>
        <dbReference type="Pfam" id="PF00561"/>
    </source>
</evidence>
<reference evidence="3" key="1">
    <citation type="submission" date="2020-02" db="EMBL/GenBank/DDBJ databases">
        <title>Flavobacterium sp. genome.</title>
        <authorList>
            <person name="Jung H.S."/>
            <person name="Baek J.H."/>
            <person name="Jeon C.O."/>
        </authorList>
    </citation>
    <scope>NUCLEOTIDE SEQUENCE</scope>
    <source>
        <strain evidence="3">SE-s28</strain>
    </source>
</reference>
<protein>
    <submittedName>
        <fullName evidence="3">Alpha/beta fold hydrolase</fullName>
    </submittedName>
</protein>
<dbReference type="Gene3D" id="3.40.50.1820">
    <property type="entry name" value="alpha/beta hydrolase"/>
    <property type="match status" value="1"/>
</dbReference>
<dbReference type="Pfam" id="PF00561">
    <property type="entry name" value="Abhydrolase_1"/>
    <property type="match status" value="1"/>
</dbReference>
<gene>
    <name evidence="3" type="ORF">G6047_05340</name>
</gene>
<dbReference type="RefSeq" id="WP_169526457.1">
    <property type="nucleotide sequence ID" value="NZ_JAAMPU010000101.1"/>
</dbReference>
<dbReference type="PRINTS" id="PR00111">
    <property type="entry name" value="ABHYDROLASE"/>
</dbReference>
<dbReference type="AlphaFoldDB" id="A0A972JH10"/>
<evidence type="ECO:0000313" key="3">
    <source>
        <dbReference type="EMBL" id="NMH27450.1"/>
    </source>
</evidence>
<sequence>MKLNSRIEGSGQPLLIIHGFLGSSDNWKTFAGQYAEEGYEVHAIDMRNHGKSGHSDESNYKVMVDDVLEYCSDHQLASVDVIGHSMGGKIAMLLATRNPDLVQKLIIADIGPKYYRQHHQDILAGLNSIDFSQKPSRSQVEEQLKTYVDDAGTVQFLAKNLYWKEPGQLDFRFNLPVLTKEIENIGEALPENVIFDKPTLFLRGANSNYIKDEDIDDIKKQFPKAIIVTLKDAGHWLHAEQPAAFLQSTLLFLKQ</sequence>
<dbReference type="SUPFAM" id="SSF53474">
    <property type="entry name" value="alpha/beta-Hydrolases"/>
    <property type="match status" value="1"/>
</dbReference>
<dbReference type="InterPro" id="IPR029058">
    <property type="entry name" value="AB_hydrolase_fold"/>
</dbReference>
<dbReference type="PANTHER" id="PTHR46118:SF4">
    <property type="entry name" value="PROTEIN ABHD11"/>
    <property type="match status" value="1"/>
</dbReference>
<comment type="caution">
    <text evidence="3">The sequence shown here is derived from an EMBL/GenBank/DDBJ whole genome shotgun (WGS) entry which is preliminary data.</text>
</comment>
<dbReference type="Proteomes" id="UP000712080">
    <property type="component" value="Unassembled WGS sequence"/>
</dbReference>
<keyword evidence="4" id="KW-1185">Reference proteome</keyword>
<keyword evidence="1 3" id="KW-0378">Hydrolase</keyword>
<dbReference type="InterPro" id="IPR000639">
    <property type="entry name" value="Epox_hydrolase-like"/>
</dbReference>
<accession>A0A972JH10</accession>
<dbReference type="InterPro" id="IPR000073">
    <property type="entry name" value="AB_hydrolase_1"/>
</dbReference>
<dbReference type="EMBL" id="JAAMPU010000101">
    <property type="protein sequence ID" value="NMH27450.1"/>
    <property type="molecule type" value="Genomic_DNA"/>
</dbReference>
<organism evidence="3 4">
    <name type="scientific">Flavobacterium silvaticum</name>
    <dbReference type="NCBI Taxonomy" id="1852020"/>
    <lineage>
        <taxon>Bacteria</taxon>
        <taxon>Pseudomonadati</taxon>
        <taxon>Bacteroidota</taxon>
        <taxon>Flavobacteriia</taxon>
        <taxon>Flavobacteriales</taxon>
        <taxon>Flavobacteriaceae</taxon>
        <taxon>Flavobacterium</taxon>
    </lineage>
</organism>